<dbReference type="Pfam" id="PF02602">
    <property type="entry name" value="HEM4"/>
    <property type="match status" value="1"/>
</dbReference>
<dbReference type="InterPro" id="IPR036108">
    <property type="entry name" value="4pyrrol_syn_uPrphyn_synt_sf"/>
</dbReference>
<dbReference type="EMBL" id="VSZS01000051">
    <property type="protein sequence ID" value="TYR35653.1"/>
    <property type="molecule type" value="Genomic_DNA"/>
</dbReference>
<dbReference type="RefSeq" id="WP_148913024.1">
    <property type="nucleotide sequence ID" value="NZ_VSZS01000051.1"/>
</dbReference>
<feature type="region of interest" description="Disordered" evidence="1">
    <location>
        <begin position="1"/>
        <end position="26"/>
    </location>
</feature>
<dbReference type="GO" id="GO:0033014">
    <property type="term" value="P:tetrapyrrole biosynthetic process"/>
    <property type="evidence" value="ECO:0007669"/>
    <property type="project" value="InterPro"/>
</dbReference>
<dbReference type="Gene3D" id="3.40.50.10090">
    <property type="match status" value="1"/>
</dbReference>
<name>A0A5D4H5Y5_9HYPH</name>
<evidence type="ECO:0000256" key="1">
    <source>
        <dbReference type="SAM" id="MobiDB-lite"/>
    </source>
</evidence>
<evidence type="ECO:0000313" key="4">
    <source>
        <dbReference type="Proteomes" id="UP000323258"/>
    </source>
</evidence>
<dbReference type="AlphaFoldDB" id="A0A5D4H5Y5"/>
<dbReference type="InterPro" id="IPR003754">
    <property type="entry name" value="4pyrrol_synth_uPrphyn_synth"/>
</dbReference>
<proteinExistence type="predicted"/>
<feature type="domain" description="Tetrapyrrole biosynthesis uroporphyrinogen III synthase" evidence="2">
    <location>
        <begin position="47"/>
        <end position="174"/>
    </location>
</feature>
<evidence type="ECO:0000259" key="2">
    <source>
        <dbReference type="Pfam" id="PF02602"/>
    </source>
</evidence>
<organism evidence="3 4">
    <name type="scientific">Neoaquamicrobium microcysteis</name>
    <dbReference type="NCBI Taxonomy" id="2682781"/>
    <lineage>
        <taxon>Bacteria</taxon>
        <taxon>Pseudomonadati</taxon>
        <taxon>Pseudomonadota</taxon>
        <taxon>Alphaproteobacteria</taxon>
        <taxon>Hyphomicrobiales</taxon>
        <taxon>Phyllobacteriaceae</taxon>
        <taxon>Neoaquamicrobium</taxon>
    </lineage>
</organism>
<reference evidence="3 4" key="1">
    <citation type="submission" date="2019-08" db="EMBL/GenBank/DDBJ databases">
        <authorList>
            <person name="Seo Y.L."/>
        </authorList>
    </citation>
    <scope>NUCLEOTIDE SEQUENCE [LARGE SCALE GENOMIC DNA]</scope>
    <source>
        <strain evidence="3 4">MaA-C15</strain>
    </source>
</reference>
<dbReference type="CDD" id="cd06578">
    <property type="entry name" value="HemD"/>
    <property type="match status" value="1"/>
</dbReference>
<protein>
    <submittedName>
        <fullName evidence="3">Uroporphyrinogen-III synthase</fullName>
    </submittedName>
</protein>
<dbReference type="SUPFAM" id="SSF69618">
    <property type="entry name" value="HemD-like"/>
    <property type="match status" value="1"/>
</dbReference>
<dbReference type="Proteomes" id="UP000323258">
    <property type="component" value="Unassembled WGS sequence"/>
</dbReference>
<comment type="caution">
    <text evidence="3">The sequence shown here is derived from an EMBL/GenBank/DDBJ whole genome shotgun (WGS) entry which is preliminary data.</text>
</comment>
<keyword evidence="4" id="KW-1185">Reference proteome</keyword>
<gene>
    <name evidence="3" type="ORF">FY036_01960</name>
</gene>
<accession>A0A5D4H5Y5</accession>
<sequence length="175" mass="18107">MSTRSAVSPRRSRLTGPRASSPADGAACPSSIALNLLLTRPKAQAAAMSEVLERIGHRVHLAPLLHVNPLPFDGRVLRTASAIILTSANAVPALEGLDAAFRVFAVGPDTASAARAAGLSNVAAASGTAESLLKMVTHHWRPEYGPLAYPSGRNVSMDVAGAFVAQGYSCGRVEV</sequence>
<dbReference type="GO" id="GO:0004852">
    <property type="term" value="F:uroporphyrinogen-III synthase activity"/>
    <property type="evidence" value="ECO:0007669"/>
    <property type="project" value="InterPro"/>
</dbReference>
<evidence type="ECO:0000313" key="3">
    <source>
        <dbReference type="EMBL" id="TYR35653.1"/>
    </source>
</evidence>
<reference evidence="3 4" key="2">
    <citation type="submission" date="2019-09" db="EMBL/GenBank/DDBJ databases">
        <title>Mesorhizobium sp. MaA-C15 isolated from Microcystis aeruginosa.</title>
        <authorList>
            <person name="Jeong S.E."/>
            <person name="Jin H.M."/>
            <person name="Jeon C.O."/>
        </authorList>
    </citation>
    <scope>NUCLEOTIDE SEQUENCE [LARGE SCALE GENOMIC DNA]</scope>
    <source>
        <strain evidence="3 4">MaA-C15</strain>
    </source>
</reference>